<evidence type="ECO:0000313" key="1">
    <source>
        <dbReference type="EMBL" id="CCI11208.1"/>
    </source>
</evidence>
<organism evidence="1 2">
    <name type="scientific">Albugo candida</name>
    <dbReference type="NCBI Taxonomy" id="65357"/>
    <lineage>
        <taxon>Eukaryota</taxon>
        <taxon>Sar</taxon>
        <taxon>Stramenopiles</taxon>
        <taxon>Oomycota</taxon>
        <taxon>Peronosporomycetes</taxon>
        <taxon>Albuginales</taxon>
        <taxon>Albuginaceae</taxon>
        <taxon>Albugo</taxon>
    </lineage>
</organism>
<reference evidence="1 2" key="1">
    <citation type="submission" date="2012-05" db="EMBL/GenBank/DDBJ databases">
        <title>Recombination and specialization in a pathogen metapopulation.</title>
        <authorList>
            <person name="Gardiner A."/>
            <person name="Kemen E."/>
            <person name="Schultz-Larsen T."/>
            <person name="MacLean D."/>
            <person name="Van Oosterhout C."/>
            <person name="Jones J.D.G."/>
        </authorList>
    </citation>
    <scope>NUCLEOTIDE SEQUENCE [LARGE SCALE GENOMIC DNA]</scope>
    <source>
        <strain evidence="1 2">Ac Nc2</strain>
    </source>
</reference>
<dbReference type="EMBL" id="CAIX01000598">
    <property type="protein sequence ID" value="CCI11208.1"/>
    <property type="molecule type" value="Genomic_DNA"/>
</dbReference>
<keyword evidence="2" id="KW-1185">Reference proteome</keyword>
<name>A0A024FVL5_9STRA</name>
<dbReference type="Proteomes" id="UP000053237">
    <property type="component" value="Unassembled WGS sequence"/>
</dbReference>
<gene>
    <name evidence="1" type="ORF">BN9_125480</name>
</gene>
<evidence type="ECO:0000313" key="2">
    <source>
        <dbReference type="Proteomes" id="UP000053237"/>
    </source>
</evidence>
<comment type="caution">
    <text evidence="1">The sequence shown here is derived from an EMBL/GenBank/DDBJ whole genome shotgun (WGS) entry which is preliminary data.</text>
</comment>
<protein>
    <submittedName>
        <fullName evidence="1">Uncharacterized protein</fullName>
    </submittedName>
</protein>
<dbReference type="AlphaFoldDB" id="A0A024FVL5"/>
<dbReference type="InParanoid" id="A0A024FVL5"/>
<proteinExistence type="predicted"/>
<sequence>MSWRLVFSSSVRKWSSIKTRQIKHADTHDALSFDLRQLKCGKNVDLHLHRFDIVKTTCDEDEKEGIPLRKIACKIESTHEALWQLEILVYFSPDNESLFVFILKNESKGANPLRGDHIFKGGECLRRVLEVQVCWIPHLLESICSTESVCAKMFVLL</sequence>
<accession>A0A024FVL5</accession>